<keyword evidence="2" id="KW-1185">Reference proteome</keyword>
<sequence length="223" mass="25552">MTKIQNDNLNLCQEVCTEFQTLGFKKDVDPRTLKESYNILKQADGQWFKSTKTGLHDAATITMLDLSAMPFLKKLTELIDELDSEVKKEGGRIFISENLVYKIKKGTQSPLLVNENPEEKAFGRYRKLCDEIIEHGLEKDRYRTEETYLLTKAANGEWSMSSSHENHSGTKKVLNLAKMTQLKIVAAKLNKVDSKFQLNGGRVFVTPTRIYRLNNKVEVDFKI</sequence>
<accession>A0ABU5VW79</accession>
<dbReference type="EMBL" id="JAYGJQ010000002">
    <property type="protein sequence ID" value="MEA9357307.1"/>
    <property type="molecule type" value="Genomic_DNA"/>
</dbReference>
<name>A0ABU5VW79_9BACT</name>
<dbReference type="RefSeq" id="WP_323577258.1">
    <property type="nucleotide sequence ID" value="NZ_JAYGJQ010000002.1"/>
</dbReference>
<gene>
    <name evidence="1" type="ORF">SHI21_13865</name>
</gene>
<proteinExistence type="predicted"/>
<evidence type="ECO:0000313" key="2">
    <source>
        <dbReference type="Proteomes" id="UP001302274"/>
    </source>
</evidence>
<organism evidence="1 2">
    <name type="scientific">Bacteriovorax antarcticus</name>
    <dbReference type="NCBI Taxonomy" id="3088717"/>
    <lineage>
        <taxon>Bacteria</taxon>
        <taxon>Pseudomonadati</taxon>
        <taxon>Bdellovibrionota</taxon>
        <taxon>Bacteriovoracia</taxon>
        <taxon>Bacteriovoracales</taxon>
        <taxon>Bacteriovoracaceae</taxon>
        <taxon>Bacteriovorax</taxon>
    </lineage>
</organism>
<protein>
    <submittedName>
        <fullName evidence="1">Uncharacterized protein</fullName>
    </submittedName>
</protein>
<dbReference type="Proteomes" id="UP001302274">
    <property type="component" value="Unassembled WGS sequence"/>
</dbReference>
<evidence type="ECO:0000313" key="1">
    <source>
        <dbReference type="EMBL" id="MEA9357307.1"/>
    </source>
</evidence>
<comment type="caution">
    <text evidence="1">The sequence shown here is derived from an EMBL/GenBank/DDBJ whole genome shotgun (WGS) entry which is preliminary data.</text>
</comment>
<reference evidence="1 2" key="1">
    <citation type="submission" date="2023-11" db="EMBL/GenBank/DDBJ databases">
        <title>A Novel Polar Bacteriovorax (B. antarcticus) Isolated from the Biocrust in Antarctica.</title>
        <authorList>
            <person name="Mun W."/>
            <person name="Choi S.Y."/>
            <person name="Mitchell R.J."/>
        </authorList>
    </citation>
    <scope>NUCLEOTIDE SEQUENCE [LARGE SCALE GENOMIC DNA]</scope>
    <source>
        <strain evidence="1 2">PP10</strain>
    </source>
</reference>